<comment type="caution">
    <text evidence="8">The sequence shown here is derived from an EMBL/GenBank/DDBJ whole genome shotgun (WGS) entry which is preliminary data.</text>
</comment>
<accession>A0A6I2NMJ7</accession>
<reference evidence="8 9" key="1">
    <citation type="journal article" date="2019" name="Nat. Med.">
        <title>A library of human gut bacterial isolates paired with longitudinal multiomics data enables mechanistic microbiome research.</title>
        <authorList>
            <person name="Poyet M."/>
            <person name="Groussin M."/>
            <person name="Gibbons S.M."/>
            <person name="Avila-Pacheco J."/>
            <person name="Jiang X."/>
            <person name="Kearney S.M."/>
            <person name="Perrotta A.R."/>
            <person name="Berdy B."/>
            <person name="Zhao S."/>
            <person name="Lieberman T.D."/>
            <person name="Swanson P.K."/>
            <person name="Smith M."/>
            <person name="Roesemann S."/>
            <person name="Alexander J.E."/>
            <person name="Rich S.A."/>
            <person name="Livny J."/>
            <person name="Vlamakis H."/>
            <person name="Clish C."/>
            <person name="Bullock K."/>
            <person name="Deik A."/>
            <person name="Scott J."/>
            <person name="Pierce K.A."/>
            <person name="Xavier R.J."/>
            <person name="Alm E.J."/>
        </authorList>
    </citation>
    <scope>NUCLEOTIDE SEQUENCE [LARGE SCALE GENOMIC DNA]</scope>
    <source>
        <strain evidence="8 9">BIOML-A2</strain>
    </source>
</reference>
<gene>
    <name evidence="8" type="ORF">GKD68_11180</name>
</gene>
<evidence type="ECO:0000259" key="7">
    <source>
        <dbReference type="Pfam" id="PF14322"/>
    </source>
</evidence>
<dbReference type="Proteomes" id="UP000432516">
    <property type="component" value="Unassembled WGS sequence"/>
</dbReference>
<evidence type="ECO:0000256" key="4">
    <source>
        <dbReference type="ARBA" id="ARBA00023136"/>
    </source>
</evidence>
<dbReference type="Pfam" id="PF07980">
    <property type="entry name" value="SusD_RagB"/>
    <property type="match status" value="1"/>
</dbReference>
<proteinExistence type="inferred from homology"/>
<dbReference type="SUPFAM" id="SSF48452">
    <property type="entry name" value="TPR-like"/>
    <property type="match status" value="1"/>
</dbReference>
<evidence type="ECO:0000256" key="5">
    <source>
        <dbReference type="ARBA" id="ARBA00023237"/>
    </source>
</evidence>
<evidence type="ECO:0000313" key="9">
    <source>
        <dbReference type="Proteomes" id="UP000432516"/>
    </source>
</evidence>
<dbReference type="Pfam" id="PF14322">
    <property type="entry name" value="SusD-like_3"/>
    <property type="match status" value="1"/>
</dbReference>
<dbReference type="Gene3D" id="1.25.40.390">
    <property type="match status" value="1"/>
</dbReference>
<keyword evidence="5" id="KW-0998">Cell outer membrane</keyword>
<name>A0A6I2NMJ7_PARDI</name>
<evidence type="ECO:0000256" key="3">
    <source>
        <dbReference type="ARBA" id="ARBA00022729"/>
    </source>
</evidence>
<organism evidence="8 9">
    <name type="scientific">Parabacteroides distasonis</name>
    <dbReference type="NCBI Taxonomy" id="823"/>
    <lineage>
        <taxon>Bacteria</taxon>
        <taxon>Pseudomonadati</taxon>
        <taxon>Bacteroidota</taxon>
        <taxon>Bacteroidia</taxon>
        <taxon>Bacteroidales</taxon>
        <taxon>Tannerellaceae</taxon>
        <taxon>Parabacteroides</taxon>
    </lineage>
</organism>
<keyword evidence="3" id="KW-0732">Signal</keyword>
<comment type="similarity">
    <text evidence="2">Belongs to the SusD family.</text>
</comment>
<sequence>MKKIVIMLGIAFLTGCSDFIDLVPPSTATVGSVYKTDKDFKDALVGCYNALRSQYGVFWQWDLASDDVRHQWNTLDIRRNLDEYTYQNNEGFFSSRWNGYYSLIYRANYILQAIENIDEGIVPKKQEYIGEAKFMRAIGHFDLVRAFGDIPLITKVMLDDEAIQTGRTSVNAVYEQIISDLKDAGEVLPEKYTGSDVGRVTKGAAKAILGRVYLTHHLFSEAEAVLKEVTTMGYELLPNFNDLWNYSLDEHHSEYIFDIEYESDIQLGSSFTNDFLPQQAEIAQLYGIPGAAGNSNTPSDALFEIFEDNDSRKDVTVARGWTDADGVYHEINSAQGAKTYTKKYLTAIPRFNDSPCNWKVIRYADVLLMLAEALNENNKTAEALMYVNKVRIRANVSPYPNNISKDALREEIYDERRRELSFEGHRWWDLARTGRVLKACGLEDRPYMVLFPIPLSQVQVMNNSDIFPQNPGWD</sequence>
<dbReference type="RefSeq" id="WP_121956436.1">
    <property type="nucleotide sequence ID" value="NZ_CP072231.1"/>
</dbReference>
<feature type="domain" description="SusD-like N-terminal" evidence="7">
    <location>
        <begin position="71"/>
        <end position="214"/>
    </location>
</feature>
<dbReference type="CDD" id="cd08977">
    <property type="entry name" value="SusD"/>
    <property type="match status" value="1"/>
</dbReference>
<evidence type="ECO:0000256" key="2">
    <source>
        <dbReference type="ARBA" id="ARBA00006275"/>
    </source>
</evidence>
<evidence type="ECO:0000259" key="6">
    <source>
        <dbReference type="Pfam" id="PF07980"/>
    </source>
</evidence>
<dbReference type="PROSITE" id="PS51257">
    <property type="entry name" value="PROKAR_LIPOPROTEIN"/>
    <property type="match status" value="1"/>
</dbReference>
<evidence type="ECO:0000313" key="8">
    <source>
        <dbReference type="EMBL" id="MRZ55314.1"/>
    </source>
</evidence>
<dbReference type="InterPro" id="IPR033985">
    <property type="entry name" value="SusD-like_N"/>
</dbReference>
<dbReference type="InterPro" id="IPR012944">
    <property type="entry name" value="SusD_RagB_dom"/>
</dbReference>
<feature type="domain" description="RagB/SusD" evidence="6">
    <location>
        <begin position="302"/>
        <end position="433"/>
    </location>
</feature>
<dbReference type="InterPro" id="IPR011990">
    <property type="entry name" value="TPR-like_helical_dom_sf"/>
</dbReference>
<dbReference type="EMBL" id="WKNE01000007">
    <property type="protein sequence ID" value="MRZ55314.1"/>
    <property type="molecule type" value="Genomic_DNA"/>
</dbReference>
<comment type="subcellular location">
    <subcellularLocation>
        <location evidence="1">Cell outer membrane</location>
    </subcellularLocation>
</comment>
<dbReference type="GO" id="GO:0009279">
    <property type="term" value="C:cell outer membrane"/>
    <property type="evidence" value="ECO:0007669"/>
    <property type="project" value="UniProtKB-SubCell"/>
</dbReference>
<evidence type="ECO:0000256" key="1">
    <source>
        <dbReference type="ARBA" id="ARBA00004442"/>
    </source>
</evidence>
<dbReference type="AlphaFoldDB" id="A0A6I2NMJ7"/>
<keyword evidence="4" id="KW-0472">Membrane</keyword>
<protein>
    <submittedName>
        <fullName evidence="8">RagB/SusD family nutrient uptake outer membrane protein</fullName>
    </submittedName>
</protein>